<dbReference type="Proteomes" id="UP000523139">
    <property type="component" value="Unassembled WGS sequence"/>
</dbReference>
<accession>A0A7X8YDN6</accession>
<evidence type="ECO:0000313" key="2">
    <source>
        <dbReference type="EMBL" id="NLS09863.1"/>
    </source>
</evidence>
<dbReference type="InterPro" id="IPR041657">
    <property type="entry name" value="HTH_17"/>
</dbReference>
<protein>
    <submittedName>
        <fullName evidence="2">Helix-turn-helix domain-containing protein</fullName>
    </submittedName>
</protein>
<dbReference type="RefSeq" id="WP_168887331.1">
    <property type="nucleotide sequence ID" value="NZ_JABAHY010000005.1"/>
</dbReference>
<dbReference type="InterPro" id="IPR036388">
    <property type="entry name" value="WH-like_DNA-bd_sf"/>
</dbReference>
<feature type="domain" description="Helix-turn-helix" evidence="1">
    <location>
        <begin position="22"/>
        <end position="70"/>
    </location>
</feature>
<reference evidence="2 3" key="1">
    <citation type="submission" date="2020-04" db="EMBL/GenBank/DDBJ databases">
        <title>Nesterenkonia sp. nov., isolated from marine sediment.</title>
        <authorList>
            <person name="Zhang G."/>
        </authorList>
    </citation>
    <scope>NUCLEOTIDE SEQUENCE [LARGE SCALE GENOMIC DNA]</scope>
    <source>
        <strain evidence="2 3">MY13</strain>
    </source>
</reference>
<dbReference type="Pfam" id="PF12728">
    <property type="entry name" value="HTH_17"/>
    <property type="match status" value="1"/>
</dbReference>
<dbReference type="SUPFAM" id="SSF46955">
    <property type="entry name" value="Putative DNA-binding domain"/>
    <property type="match status" value="1"/>
</dbReference>
<dbReference type="Gene3D" id="1.10.10.10">
    <property type="entry name" value="Winged helix-like DNA-binding domain superfamily/Winged helix DNA-binding domain"/>
    <property type="match status" value="1"/>
</dbReference>
<dbReference type="AlphaFoldDB" id="A0A7X8YDN6"/>
<proteinExistence type="predicted"/>
<gene>
    <name evidence="2" type="ORF">HGQ17_07575</name>
</gene>
<comment type="caution">
    <text evidence="2">The sequence shown here is derived from an EMBL/GenBank/DDBJ whole genome shotgun (WGS) entry which is preliminary data.</text>
</comment>
<dbReference type="InterPro" id="IPR009061">
    <property type="entry name" value="DNA-bd_dom_put_sf"/>
</dbReference>
<dbReference type="EMBL" id="JABAHY010000005">
    <property type="protein sequence ID" value="NLS09863.1"/>
    <property type="molecule type" value="Genomic_DNA"/>
</dbReference>
<organism evidence="2 3">
    <name type="scientific">Nesterenkonia sedimenti</name>
    <dbReference type="NCBI Taxonomy" id="1463632"/>
    <lineage>
        <taxon>Bacteria</taxon>
        <taxon>Bacillati</taxon>
        <taxon>Actinomycetota</taxon>
        <taxon>Actinomycetes</taxon>
        <taxon>Micrococcales</taxon>
        <taxon>Micrococcaceae</taxon>
        <taxon>Nesterenkonia</taxon>
    </lineage>
</organism>
<evidence type="ECO:0000313" key="3">
    <source>
        <dbReference type="Proteomes" id="UP000523139"/>
    </source>
</evidence>
<evidence type="ECO:0000259" key="1">
    <source>
        <dbReference type="Pfam" id="PF12728"/>
    </source>
</evidence>
<keyword evidence="3" id="KW-1185">Reference proteome</keyword>
<name>A0A7X8YDN6_9MICC</name>
<sequence length="76" mass="8231">MSTATIETKTDTTTAMPKLWTRQEAAEYLGVSAKTMANWASNGIGPPYFSLCGGAVRYDPETLSAWLQDQLQSTLG</sequence>